<dbReference type="CDD" id="cd03707">
    <property type="entry name" value="EFTU_III"/>
    <property type="match status" value="1"/>
</dbReference>
<dbReference type="EMBL" id="CP062229">
    <property type="protein sequence ID" value="UVC13481.1"/>
    <property type="molecule type" value="Genomic_DNA"/>
</dbReference>
<evidence type="ECO:0000256" key="1">
    <source>
        <dbReference type="ARBA" id="ARBA00022741"/>
    </source>
</evidence>
<keyword evidence="4 6" id="KW-0342">GTP-binding</keyword>
<dbReference type="SUPFAM" id="SSF52540">
    <property type="entry name" value="P-loop containing nucleoside triphosphate hydrolases"/>
    <property type="match status" value="1"/>
</dbReference>
<dbReference type="PROSITE" id="PS51722">
    <property type="entry name" value="G_TR_2"/>
    <property type="match status" value="1"/>
</dbReference>
<feature type="binding site" evidence="6">
    <location>
        <position position="26"/>
    </location>
    <ligand>
        <name>Mg(2+)</name>
        <dbReference type="ChEBI" id="CHEBI:18420"/>
    </ligand>
</feature>
<evidence type="ECO:0000256" key="6">
    <source>
        <dbReference type="HAMAP-Rule" id="MF_00118"/>
    </source>
</evidence>
<sequence>MAKGKFERTKPHVNIGTIGHVDHGKTSLTAAITKYFGEYKRYDQIDAAPEEKARGITISTAHVEYETAARHYAHVDCPGHADYVKNMITGAAQMDGAILVVSAADGPMPQTREHILLARQVGVPSIVVFLNKVDQVDDAELLELVELEVRELLTKNEFPGDDIPIVKGSALAALEDSDKKIGEDSIRELMAAVDDYIPTPVRPLDKPFLMPIEDVFSISGRGTVVTGRVERGVVKVGEELEIVGIRPTTKTTCTGVEMFRKLLDQGQAGDNIGALLRGVDREGVERGQVLAKPGTVKPHKKFVAEAYILTKDEGGRHTPFFTNYRPQFYFRTTDVTGIVSLPEGTEMVMPGDNITVDVELIVPIAMEEKLRFAIREGGRTVGAGIVVTIKE</sequence>
<dbReference type="Proteomes" id="UP001058098">
    <property type="component" value="Chromosome"/>
</dbReference>
<dbReference type="InterPro" id="IPR009001">
    <property type="entry name" value="Transl_elong_EF1A/Init_IF2_C"/>
</dbReference>
<evidence type="ECO:0000256" key="4">
    <source>
        <dbReference type="ARBA" id="ARBA00023134"/>
    </source>
</evidence>
<dbReference type="SUPFAM" id="SSF50465">
    <property type="entry name" value="EF-Tu/eEF-1alpha/eIF2-gamma C-terminal domain"/>
    <property type="match status" value="1"/>
</dbReference>
<dbReference type="InterPro" id="IPR005225">
    <property type="entry name" value="Small_GTP-bd"/>
</dbReference>
<keyword evidence="6" id="KW-0460">Magnesium</keyword>
<dbReference type="EC" id="3.6.5.3" evidence="6"/>
<dbReference type="NCBIfam" id="NF000766">
    <property type="entry name" value="PRK00049.1"/>
    <property type="match status" value="1"/>
</dbReference>
<keyword evidence="1 6" id="KW-0547">Nucleotide-binding</keyword>
<evidence type="ECO:0000256" key="2">
    <source>
        <dbReference type="ARBA" id="ARBA00022768"/>
    </source>
</evidence>
<dbReference type="InterPro" id="IPR004541">
    <property type="entry name" value="Transl_elong_EFTu/EF1A_bac/org"/>
</dbReference>
<dbReference type="InterPro" id="IPR050055">
    <property type="entry name" value="EF-Tu_GTPase"/>
</dbReference>
<dbReference type="Pfam" id="PF00009">
    <property type="entry name" value="GTP_EFTU"/>
    <property type="match status" value="1"/>
</dbReference>
<dbReference type="NCBIfam" id="NF009373">
    <property type="entry name" value="PRK12736.1"/>
    <property type="match status" value="1"/>
</dbReference>
<gene>
    <name evidence="6 9" type="primary">tuf</name>
    <name evidence="8" type="ORF">IHQ72_22505</name>
    <name evidence="9" type="ORF">IHQ72_22600</name>
</gene>
<evidence type="ECO:0000256" key="3">
    <source>
        <dbReference type="ARBA" id="ARBA00022917"/>
    </source>
</evidence>
<feature type="binding site" evidence="6">
    <location>
        <begin position="131"/>
        <end position="134"/>
    </location>
    <ligand>
        <name>GTP</name>
        <dbReference type="ChEBI" id="CHEBI:37565"/>
    </ligand>
</feature>
<dbReference type="InterPro" id="IPR004160">
    <property type="entry name" value="Transl_elong_EFTu/EF1A_C"/>
</dbReference>
<comment type="subcellular location">
    <subcellularLocation>
        <location evidence="6">Cytoplasm</location>
    </subcellularLocation>
</comment>
<evidence type="ECO:0000313" key="8">
    <source>
        <dbReference type="EMBL" id="UVC13481.1"/>
    </source>
</evidence>
<dbReference type="PANTHER" id="PTHR43721:SF22">
    <property type="entry name" value="ELONGATION FACTOR TU, MITOCHONDRIAL"/>
    <property type="match status" value="1"/>
</dbReference>
<evidence type="ECO:0000313" key="10">
    <source>
        <dbReference type="Proteomes" id="UP001058098"/>
    </source>
</evidence>
<dbReference type="NCBIfam" id="NF009372">
    <property type="entry name" value="PRK12735.1"/>
    <property type="match status" value="1"/>
</dbReference>
<dbReference type="InterPro" id="IPR031157">
    <property type="entry name" value="G_TR_CS"/>
</dbReference>
<dbReference type="HAMAP" id="MF_00118_B">
    <property type="entry name" value="EF_Tu_B"/>
    <property type="match status" value="1"/>
</dbReference>
<dbReference type="InterPro" id="IPR041709">
    <property type="entry name" value="EF-Tu_GTP-bd"/>
</dbReference>
<dbReference type="EMBL" id="CP062229">
    <property type="protein sequence ID" value="UVC13496.1"/>
    <property type="molecule type" value="Genomic_DNA"/>
</dbReference>
<comment type="similarity">
    <text evidence="6">Belongs to the TRAFAC class translation factor GTPase superfamily. Classic translation factor GTPase family. EF-Tu/EF-1A subfamily.</text>
</comment>
<dbReference type="InterPro" id="IPR009000">
    <property type="entry name" value="Transl_B-barrel_sf"/>
</dbReference>
<proteinExistence type="inferred from homology"/>
<organism evidence="9 10">
    <name type="scientific">Mesorhizobium onobrychidis</name>
    <dbReference type="NCBI Taxonomy" id="2775404"/>
    <lineage>
        <taxon>Bacteria</taxon>
        <taxon>Pseudomonadati</taxon>
        <taxon>Pseudomonadota</taxon>
        <taxon>Alphaproteobacteria</taxon>
        <taxon>Hyphomicrobiales</taxon>
        <taxon>Phyllobacteriaceae</taxon>
        <taxon>Mesorhizobium</taxon>
    </lineage>
</organism>
<dbReference type="PRINTS" id="PR00315">
    <property type="entry name" value="ELONGATNFCT"/>
</dbReference>
<feature type="binding site" evidence="6">
    <location>
        <begin position="19"/>
        <end position="26"/>
    </location>
    <ligand>
        <name>GTP</name>
        <dbReference type="ChEBI" id="CHEBI:37565"/>
    </ligand>
</feature>
<dbReference type="Gene3D" id="3.40.50.300">
    <property type="entry name" value="P-loop containing nucleotide triphosphate hydrolases"/>
    <property type="match status" value="1"/>
</dbReference>
<keyword evidence="6" id="KW-0479">Metal-binding</keyword>
<dbReference type="SUPFAM" id="SSF50447">
    <property type="entry name" value="Translation proteins"/>
    <property type="match status" value="1"/>
</dbReference>
<dbReference type="NCBIfam" id="TIGR00231">
    <property type="entry name" value="small_GTP"/>
    <property type="match status" value="1"/>
</dbReference>
<accession>A0ABY5QRX8</accession>
<evidence type="ECO:0000259" key="7">
    <source>
        <dbReference type="PROSITE" id="PS51722"/>
    </source>
</evidence>
<dbReference type="InterPro" id="IPR000795">
    <property type="entry name" value="T_Tr_GTP-bd_dom"/>
</dbReference>
<keyword evidence="6" id="KW-0963">Cytoplasm</keyword>
<dbReference type="PANTHER" id="PTHR43721">
    <property type="entry name" value="ELONGATION FACTOR TU-RELATED"/>
    <property type="match status" value="1"/>
</dbReference>
<comment type="function">
    <text evidence="6">GTP hydrolase that promotes the GTP-dependent binding of aminoacyl-tRNA to the A-site of ribosomes during protein biosynthesis.</text>
</comment>
<keyword evidence="6" id="KW-0378">Hydrolase</keyword>
<dbReference type="PROSITE" id="PS00301">
    <property type="entry name" value="G_TR_1"/>
    <property type="match status" value="1"/>
</dbReference>
<name>A0ABY5QRX8_9HYPH</name>
<dbReference type="Gene3D" id="2.40.30.10">
    <property type="entry name" value="Translation factors"/>
    <property type="match status" value="2"/>
</dbReference>
<feature type="domain" description="Tr-type G" evidence="7">
    <location>
        <begin position="10"/>
        <end position="201"/>
    </location>
</feature>
<keyword evidence="3 6" id="KW-0648">Protein biosynthesis</keyword>
<evidence type="ECO:0000313" key="9">
    <source>
        <dbReference type="EMBL" id="UVC13496.1"/>
    </source>
</evidence>
<protein>
    <recommendedName>
        <fullName evidence="5 6">Elongation factor Tu</fullName>
        <shortName evidence="6">EF-Tu</shortName>
        <ecNumber evidence="6">3.6.5.3</ecNumber>
    </recommendedName>
</protein>
<keyword evidence="10" id="KW-1185">Reference proteome</keyword>
<keyword evidence="2 6" id="KW-0251">Elongation factor</keyword>
<dbReference type="CDD" id="cd03697">
    <property type="entry name" value="EFTU_II"/>
    <property type="match status" value="1"/>
</dbReference>
<dbReference type="NCBIfam" id="TIGR00485">
    <property type="entry name" value="EF-Tu"/>
    <property type="match status" value="1"/>
</dbReference>
<reference evidence="9" key="1">
    <citation type="submission" date="2020-09" db="EMBL/GenBank/DDBJ databases">
        <title>Rhizobia associated with sainfoin plants.</title>
        <authorList>
            <person name="Asharfi S."/>
            <person name="Kuzmanovic N."/>
            <person name="Bunk B."/>
            <person name="Sproeer C."/>
            <person name="Becker M."/>
            <person name="Thuenen T."/>
        </authorList>
    </citation>
    <scope>NUCLEOTIDE SEQUENCE</scope>
    <source>
        <strain evidence="9">OM4</strain>
    </source>
</reference>
<comment type="subunit">
    <text evidence="6">Monomer.</text>
</comment>
<evidence type="ECO:0000256" key="5">
    <source>
        <dbReference type="ARBA" id="ARBA00029554"/>
    </source>
</evidence>
<dbReference type="InterPro" id="IPR027417">
    <property type="entry name" value="P-loop_NTPase"/>
</dbReference>
<dbReference type="GO" id="GO:0003746">
    <property type="term" value="F:translation elongation factor activity"/>
    <property type="evidence" value="ECO:0007669"/>
    <property type="project" value="UniProtKB-KW"/>
</dbReference>
<comment type="catalytic activity">
    <reaction evidence="6">
        <text>GTP + H2O = GDP + phosphate + H(+)</text>
        <dbReference type="Rhea" id="RHEA:19669"/>
        <dbReference type="ChEBI" id="CHEBI:15377"/>
        <dbReference type="ChEBI" id="CHEBI:15378"/>
        <dbReference type="ChEBI" id="CHEBI:37565"/>
        <dbReference type="ChEBI" id="CHEBI:43474"/>
        <dbReference type="ChEBI" id="CHEBI:58189"/>
        <dbReference type="EC" id="3.6.5.3"/>
    </reaction>
</comment>
<dbReference type="InterPro" id="IPR033720">
    <property type="entry name" value="EFTU_2"/>
</dbReference>
<dbReference type="CDD" id="cd01884">
    <property type="entry name" value="EF_Tu"/>
    <property type="match status" value="1"/>
</dbReference>
<dbReference type="Pfam" id="PF03143">
    <property type="entry name" value="GTP_EFTU_D3"/>
    <property type="match status" value="1"/>
</dbReference>
<dbReference type="InterPro" id="IPR004161">
    <property type="entry name" value="EFTu-like_2"/>
</dbReference>
<feature type="binding site" evidence="6">
    <location>
        <begin position="76"/>
        <end position="80"/>
    </location>
    <ligand>
        <name>GTP</name>
        <dbReference type="ChEBI" id="CHEBI:37565"/>
    </ligand>
</feature>
<dbReference type="Pfam" id="PF03144">
    <property type="entry name" value="GTP_EFTU_D2"/>
    <property type="match status" value="1"/>
</dbReference>
<dbReference type="RefSeq" id="WP_258117360.1">
    <property type="nucleotide sequence ID" value="NZ_CP062229.1"/>
</dbReference>